<evidence type="ECO:0000256" key="1">
    <source>
        <dbReference type="SAM" id="MobiDB-lite"/>
    </source>
</evidence>
<dbReference type="InterPro" id="IPR009050">
    <property type="entry name" value="Globin-like_sf"/>
</dbReference>
<keyword evidence="3" id="KW-1185">Reference proteome</keyword>
<dbReference type="PANTHER" id="PTHR43396:SF6">
    <property type="entry name" value="ABL201WP"/>
    <property type="match status" value="1"/>
</dbReference>
<dbReference type="GO" id="GO:0020037">
    <property type="term" value="F:heme binding"/>
    <property type="evidence" value="ECO:0007669"/>
    <property type="project" value="InterPro"/>
</dbReference>
<dbReference type="SUPFAM" id="SSF63380">
    <property type="entry name" value="Riboflavin synthase domain-like"/>
    <property type="match status" value="1"/>
</dbReference>
<comment type="caution">
    <text evidence="2">The sequence shown here is derived from an EMBL/GenBank/DDBJ whole genome shotgun (WGS) entry which is preliminary data.</text>
</comment>
<feature type="compositionally biased region" description="Basic and acidic residues" evidence="1">
    <location>
        <begin position="436"/>
        <end position="447"/>
    </location>
</feature>
<dbReference type="Gene3D" id="2.40.30.10">
    <property type="entry name" value="Translation factors"/>
    <property type="match status" value="1"/>
</dbReference>
<name>A0A5J4Z5W1_PORPP</name>
<dbReference type="InterPro" id="IPR012292">
    <property type="entry name" value="Globin/Proto"/>
</dbReference>
<feature type="region of interest" description="Disordered" evidence="1">
    <location>
        <begin position="370"/>
        <end position="483"/>
    </location>
</feature>
<proteinExistence type="predicted"/>
<dbReference type="GO" id="GO:0009636">
    <property type="term" value="P:response to toxic substance"/>
    <property type="evidence" value="ECO:0007669"/>
    <property type="project" value="UniProtKB-KW"/>
</dbReference>
<feature type="region of interest" description="Disordered" evidence="1">
    <location>
        <begin position="63"/>
        <end position="139"/>
    </location>
</feature>
<protein>
    <submittedName>
        <fullName evidence="2">Flavohemoprotein</fullName>
    </submittedName>
</protein>
<dbReference type="GO" id="GO:0071500">
    <property type="term" value="P:cellular response to nitrosative stress"/>
    <property type="evidence" value="ECO:0007669"/>
    <property type="project" value="TreeGrafter"/>
</dbReference>
<feature type="compositionally biased region" description="Low complexity" evidence="1">
    <location>
        <begin position="378"/>
        <end position="392"/>
    </location>
</feature>
<feature type="compositionally biased region" description="Polar residues" evidence="1">
    <location>
        <begin position="393"/>
        <end position="407"/>
    </location>
</feature>
<dbReference type="InterPro" id="IPR017938">
    <property type="entry name" value="Riboflavin_synthase-like_b-brl"/>
</dbReference>
<dbReference type="GO" id="GO:0046210">
    <property type="term" value="P:nitric oxide catabolic process"/>
    <property type="evidence" value="ECO:0007669"/>
    <property type="project" value="TreeGrafter"/>
</dbReference>
<dbReference type="GO" id="GO:0008941">
    <property type="term" value="F:nitric oxide dioxygenase NAD(P)H activity"/>
    <property type="evidence" value="ECO:0007669"/>
    <property type="project" value="TreeGrafter"/>
</dbReference>
<dbReference type="GO" id="GO:0019825">
    <property type="term" value="F:oxygen binding"/>
    <property type="evidence" value="ECO:0007669"/>
    <property type="project" value="InterPro"/>
</dbReference>
<reference evidence="3" key="1">
    <citation type="journal article" date="2019" name="Nat. Commun.">
        <title>Expansion of phycobilisome linker gene families in mesophilic red algae.</title>
        <authorList>
            <person name="Lee J."/>
            <person name="Kim D."/>
            <person name="Bhattacharya D."/>
            <person name="Yoon H.S."/>
        </authorList>
    </citation>
    <scope>NUCLEOTIDE SEQUENCE [LARGE SCALE GENOMIC DNA]</scope>
    <source>
        <strain evidence="3">CCMP 1328</strain>
    </source>
</reference>
<sequence length="483" mass="51699">METEELDSTGLTVEQIDLLKSAVPVLRTCMLLLVERMYSSLFRENPQVRGMFSLQFYRPGGSESGGSSGIHSLADSRANSVKRNKTPPGLDDDVAGSMDTCPFSTAPSASVLSTSNVTSPSLQERRGPTSSCPLTPGGTPRPAFVTTGLSSGCTVSGNAIVLADTLLSIISHLDDLTPLLASITRIGKIHVSRGVLAAHYDVLEPHFLDAAESVLREKNMHSEAVMLALISAYEALKGIMVDEEKKIRADLKQAGAWDGLRTFVVERMESGRDSTYIELRPLDGLCCVPYRPGEVVTLSMDTPECGKITRSFMMAGKVGSVDSYGIRIQREHFHQNLPMDNRTLLENLEVGSHCDLSCPYGGFLQERKSNTNRSRRVLPPSLLPAESLLPRSGSSSATMGVGDSTSYLEMGGEMAPRSGSAGSSLGGKQDAGTSPRGDRAGESESPRGNRAGAGTKNLRFGALSQDRLHPMARTAPVNSSSFQ</sequence>
<evidence type="ECO:0000313" key="3">
    <source>
        <dbReference type="Proteomes" id="UP000324585"/>
    </source>
</evidence>
<gene>
    <name evidence="2" type="ORF">FVE85_5818</name>
</gene>
<dbReference type="EMBL" id="VRMN01000001">
    <property type="protein sequence ID" value="KAA8498233.1"/>
    <property type="molecule type" value="Genomic_DNA"/>
</dbReference>
<dbReference type="SUPFAM" id="SSF46458">
    <property type="entry name" value="Globin-like"/>
    <property type="match status" value="2"/>
</dbReference>
<dbReference type="AlphaFoldDB" id="A0A5J4Z5W1"/>
<accession>A0A5J4Z5W1</accession>
<dbReference type="Proteomes" id="UP000324585">
    <property type="component" value="Unassembled WGS sequence"/>
</dbReference>
<dbReference type="PANTHER" id="PTHR43396">
    <property type="entry name" value="FLAVOHEMOPROTEIN"/>
    <property type="match status" value="1"/>
</dbReference>
<organism evidence="2 3">
    <name type="scientific">Porphyridium purpureum</name>
    <name type="common">Red alga</name>
    <name type="synonym">Porphyridium cruentum</name>
    <dbReference type="NCBI Taxonomy" id="35688"/>
    <lineage>
        <taxon>Eukaryota</taxon>
        <taxon>Rhodophyta</taxon>
        <taxon>Bangiophyceae</taxon>
        <taxon>Porphyridiales</taxon>
        <taxon>Porphyridiaceae</taxon>
        <taxon>Porphyridium</taxon>
    </lineage>
</organism>
<dbReference type="Gene3D" id="1.10.490.10">
    <property type="entry name" value="Globins"/>
    <property type="match status" value="1"/>
</dbReference>
<dbReference type="GO" id="GO:0071949">
    <property type="term" value="F:FAD binding"/>
    <property type="evidence" value="ECO:0007669"/>
    <property type="project" value="TreeGrafter"/>
</dbReference>
<evidence type="ECO:0000313" key="2">
    <source>
        <dbReference type="EMBL" id="KAA8498233.1"/>
    </source>
</evidence>
<feature type="compositionally biased region" description="Polar residues" evidence="1">
    <location>
        <begin position="102"/>
        <end position="133"/>
    </location>
</feature>